<dbReference type="AlphaFoldDB" id="X1E062"/>
<dbReference type="Pfam" id="PF02744">
    <property type="entry name" value="GalP_UDP_tr_C"/>
    <property type="match status" value="1"/>
</dbReference>
<sequence length="332" mass="38412">MPQLRQDIVTGKWVIIATERARRPHSFSETKRIVSKKRTICPFCYGNEYMTPLEVLAFRDNGEPNSSGWKVRVVPNKFPALIPKGKPELIKNGIYFTMNGVGAHEVIIHSPNHDLLLPLMNEKQIELVLKAYLIRYKELSEDPNIKFIHIIINHGKEAGASLDHPHSQLFGLPIVPNFVLDELDGLKRYFDKFKKCVFCEIIKKELQDGKRIIEETDKFIAFEPFASKLPFETWIIPKEHMESFSDMGENDLVDCSKILRNTMKKIYDGLNDPPLNYWLHSAPLRNNHKHYHWHFEIIPKLTTTGGFELGTGTIINTTLPEECAKYLRNFNK</sequence>
<evidence type="ECO:0000256" key="3">
    <source>
        <dbReference type="ARBA" id="ARBA00022679"/>
    </source>
</evidence>
<dbReference type="EMBL" id="BARU01005097">
    <property type="protein sequence ID" value="GAH26656.1"/>
    <property type="molecule type" value="Genomic_DNA"/>
</dbReference>
<feature type="domain" description="Galactose-1-phosphate uridyl transferase C-terminal" evidence="9">
    <location>
        <begin position="184"/>
        <end position="297"/>
    </location>
</feature>
<keyword evidence="5" id="KW-0479">Metal-binding</keyword>
<dbReference type="InterPro" id="IPR005849">
    <property type="entry name" value="GalP_Utransf_N"/>
</dbReference>
<evidence type="ECO:0000259" key="8">
    <source>
        <dbReference type="Pfam" id="PF01087"/>
    </source>
</evidence>
<dbReference type="NCBIfam" id="TIGR00209">
    <property type="entry name" value="galT_1"/>
    <property type="match status" value="1"/>
</dbReference>
<evidence type="ECO:0000259" key="9">
    <source>
        <dbReference type="Pfam" id="PF02744"/>
    </source>
</evidence>
<keyword evidence="4" id="KW-0548">Nucleotidyltransferase</keyword>
<keyword evidence="6" id="KW-0862">Zinc</keyword>
<feature type="domain" description="Galactose-1-phosphate uridyl transferase N-terminal" evidence="8">
    <location>
        <begin position="3"/>
        <end position="176"/>
    </location>
</feature>
<keyword evidence="3" id="KW-0808">Transferase</keyword>
<dbReference type="InterPro" id="IPR036265">
    <property type="entry name" value="HIT-like_sf"/>
</dbReference>
<evidence type="ECO:0000313" key="10">
    <source>
        <dbReference type="EMBL" id="GAH26656.1"/>
    </source>
</evidence>
<protein>
    <submittedName>
        <fullName evidence="10">Uncharacterized protein</fullName>
    </submittedName>
</protein>
<dbReference type="GO" id="GO:0008108">
    <property type="term" value="F:UDP-glucose:hexose-1-phosphate uridylyltransferase activity"/>
    <property type="evidence" value="ECO:0007669"/>
    <property type="project" value="InterPro"/>
</dbReference>
<dbReference type="InterPro" id="IPR053177">
    <property type="entry name" value="ADP-glucose_phosphorylase"/>
</dbReference>
<evidence type="ECO:0000256" key="2">
    <source>
        <dbReference type="ARBA" id="ARBA00010951"/>
    </source>
</evidence>
<accession>X1E062</accession>
<comment type="similarity">
    <text evidence="2">Belongs to the galactose-1-phosphate uridylyltransferase type 1 family.</text>
</comment>
<reference evidence="10" key="1">
    <citation type="journal article" date="2014" name="Front. Microbiol.">
        <title>High frequency of phylogenetically diverse reductive dehalogenase-homologous genes in deep subseafloor sedimentary metagenomes.</title>
        <authorList>
            <person name="Kawai M."/>
            <person name="Futagami T."/>
            <person name="Toyoda A."/>
            <person name="Takaki Y."/>
            <person name="Nishi S."/>
            <person name="Hori S."/>
            <person name="Arai W."/>
            <person name="Tsubouchi T."/>
            <person name="Morono Y."/>
            <person name="Uchiyama I."/>
            <person name="Ito T."/>
            <person name="Fujiyama A."/>
            <person name="Inagaki F."/>
            <person name="Takami H."/>
        </authorList>
    </citation>
    <scope>NUCLEOTIDE SEQUENCE</scope>
    <source>
        <strain evidence="10">Expedition CK06-06</strain>
    </source>
</reference>
<evidence type="ECO:0000256" key="5">
    <source>
        <dbReference type="ARBA" id="ARBA00022723"/>
    </source>
</evidence>
<dbReference type="PANTHER" id="PTHR42763">
    <property type="entry name" value="ADP-GLUCOSE PHOSPHORYLASE"/>
    <property type="match status" value="1"/>
</dbReference>
<dbReference type="GO" id="GO:0008270">
    <property type="term" value="F:zinc ion binding"/>
    <property type="evidence" value="ECO:0007669"/>
    <property type="project" value="InterPro"/>
</dbReference>
<keyword evidence="7" id="KW-0119">Carbohydrate metabolism</keyword>
<evidence type="ECO:0000256" key="7">
    <source>
        <dbReference type="ARBA" id="ARBA00023277"/>
    </source>
</evidence>
<name>X1E062_9ZZZZ</name>
<dbReference type="PIRSF" id="PIRSF000808">
    <property type="entry name" value="GalT"/>
    <property type="match status" value="1"/>
</dbReference>
<gene>
    <name evidence="10" type="ORF">S03H2_09809</name>
</gene>
<dbReference type="InterPro" id="IPR005850">
    <property type="entry name" value="GalP_Utransf_C"/>
</dbReference>
<evidence type="ECO:0000256" key="6">
    <source>
        <dbReference type="ARBA" id="ARBA00022833"/>
    </source>
</evidence>
<dbReference type="SUPFAM" id="SSF54197">
    <property type="entry name" value="HIT-like"/>
    <property type="match status" value="2"/>
</dbReference>
<comment type="cofactor">
    <cofactor evidence="1">
        <name>Zn(2+)</name>
        <dbReference type="ChEBI" id="CHEBI:29105"/>
    </cofactor>
</comment>
<organism evidence="10">
    <name type="scientific">marine sediment metagenome</name>
    <dbReference type="NCBI Taxonomy" id="412755"/>
    <lineage>
        <taxon>unclassified sequences</taxon>
        <taxon>metagenomes</taxon>
        <taxon>ecological metagenomes</taxon>
    </lineage>
</organism>
<dbReference type="InterPro" id="IPR001937">
    <property type="entry name" value="GalP_UDPtransf1"/>
</dbReference>
<dbReference type="UniPathway" id="UPA00214"/>
<dbReference type="Pfam" id="PF01087">
    <property type="entry name" value="GalP_UDP_transf"/>
    <property type="match status" value="1"/>
</dbReference>
<proteinExistence type="inferred from homology"/>
<dbReference type="GO" id="GO:0006012">
    <property type="term" value="P:galactose metabolic process"/>
    <property type="evidence" value="ECO:0007669"/>
    <property type="project" value="UniProtKB-UniPathway"/>
</dbReference>
<dbReference type="PANTHER" id="PTHR42763:SF1">
    <property type="entry name" value="UDP-GLUCOSE--HEXOSE-1-PHOSPHATE URIDYLYLTRANSFERASE"/>
    <property type="match status" value="1"/>
</dbReference>
<evidence type="ECO:0000256" key="1">
    <source>
        <dbReference type="ARBA" id="ARBA00001947"/>
    </source>
</evidence>
<dbReference type="Gene3D" id="3.30.428.10">
    <property type="entry name" value="HIT-like"/>
    <property type="match status" value="2"/>
</dbReference>
<evidence type="ECO:0000256" key="4">
    <source>
        <dbReference type="ARBA" id="ARBA00022695"/>
    </source>
</evidence>
<comment type="caution">
    <text evidence="10">The sequence shown here is derived from an EMBL/GenBank/DDBJ whole genome shotgun (WGS) entry which is preliminary data.</text>
</comment>